<dbReference type="Proteomes" id="UP000693946">
    <property type="component" value="Linkage Group LG21"/>
</dbReference>
<dbReference type="EMBL" id="JAGKHQ010000014">
    <property type="protein sequence ID" value="KAG7499802.1"/>
    <property type="molecule type" value="Genomic_DNA"/>
</dbReference>
<dbReference type="InterPro" id="IPR008160">
    <property type="entry name" value="Collagen"/>
</dbReference>
<keyword evidence="3" id="KW-0272">Extracellular matrix</keyword>
<dbReference type="Pfam" id="PF02210">
    <property type="entry name" value="Laminin_G_2"/>
    <property type="match status" value="1"/>
</dbReference>
<name>A0AAV6R751_SOLSE</name>
<evidence type="ECO:0000259" key="8">
    <source>
        <dbReference type="PROSITE" id="PS50025"/>
    </source>
</evidence>
<feature type="region of interest" description="Disordered" evidence="6">
    <location>
        <begin position="559"/>
        <end position="782"/>
    </location>
</feature>
<evidence type="ECO:0000256" key="3">
    <source>
        <dbReference type="ARBA" id="ARBA00022530"/>
    </source>
</evidence>
<keyword evidence="7" id="KW-0732">Signal</keyword>
<feature type="compositionally biased region" description="Basic and acidic residues" evidence="6">
    <location>
        <begin position="634"/>
        <end position="647"/>
    </location>
</feature>
<keyword evidence="10" id="KW-1185">Reference proteome</keyword>
<dbReference type="GO" id="GO:0031012">
    <property type="term" value="C:extracellular matrix"/>
    <property type="evidence" value="ECO:0007669"/>
    <property type="project" value="TreeGrafter"/>
</dbReference>
<dbReference type="InterPro" id="IPR001791">
    <property type="entry name" value="Laminin_G"/>
</dbReference>
<reference evidence="9 10" key="1">
    <citation type="journal article" date="2021" name="Sci. Rep.">
        <title>Chromosome anchoring in Senegalese sole (Solea senegalensis) reveals sex-associated markers and genome rearrangements in flatfish.</title>
        <authorList>
            <person name="Guerrero-Cozar I."/>
            <person name="Gomez-Garrido J."/>
            <person name="Berbel C."/>
            <person name="Martinez-Blanch J.F."/>
            <person name="Alioto T."/>
            <person name="Claros M.G."/>
            <person name="Gagnaire P.A."/>
            <person name="Manchado M."/>
        </authorList>
    </citation>
    <scope>NUCLEOTIDE SEQUENCE [LARGE SCALE GENOMIC DNA]</scope>
    <source>
        <strain evidence="9">Sse05_10M</strain>
    </source>
</reference>
<organism evidence="9 10">
    <name type="scientific">Solea senegalensis</name>
    <name type="common">Senegalese sole</name>
    <dbReference type="NCBI Taxonomy" id="28829"/>
    <lineage>
        <taxon>Eukaryota</taxon>
        <taxon>Metazoa</taxon>
        <taxon>Chordata</taxon>
        <taxon>Craniata</taxon>
        <taxon>Vertebrata</taxon>
        <taxon>Euteleostomi</taxon>
        <taxon>Actinopterygii</taxon>
        <taxon>Neopterygii</taxon>
        <taxon>Teleostei</taxon>
        <taxon>Neoteleostei</taxon>
        <taxon>Acanthomorphata</taxon>
        <taxon>Carangaria</taxon>
        <taxon>Pleuronectiformes</taxon>
        <taxon>Pleuronectoidei</taxon>
        <taxon>Soleidae</taxon>
        <taxon>Solea</taxon>
    </lineage>
</organism>
<feature type="compositionally biased region" description="Low complexity" evidence="6">
    <location>
        <begin position="704"/>
        <end position="719"/>
    </location>
</feature>
<feature type="domain" description="Laminin G" evidence="8">
    <location>
        <begin position="52"/>
        <end position="238"/>
    </location>
</feature>
<feature type="compositionally biased region" description="Low complexity" evidence="6">
    <location>
        <begin position="560"/>
        <end position="574"/>
    </location>
</feature>
<evidence type="ECO:0000256" key="6">
    <source>
        <dbReference type="SAM" id="MobiDB-lite"/>
    </source>
</evidence>
<evidence type="ECO:0000313" key="10">
    <source>
        <dbReference type="Proteomes" id="UP000693946"/>
    </source>
</evidence>
<evidence type="ECO:0000256" key="7">
    <source>
        <dbReference type="SAM" id="SignalP"/>
    </source>
</evidence>
<feature type="region of interest" description="Disordered" evidence="6">
    <location>
        <begin position="471"/>
        <end position="524"/>
    </location>
</feature>
<feature type="compositionally biased region" description="Low complexity" evidence="6">
    <location>
        <begin position="242"/>
        <end position="253"/>
    </location>
</feature>
<feature type="compositionally biased region" description="Low complexity" evidence="6">
    <location>
        <begin position="587"/>
        <end position="622"/>
    </location>
</feature>
<comment type="caution">
    <text evidence="9">The sequence shown here is derived from an EMBL/GenBank/DDBJ whole genome shotgun (WGS) entry which is preliminary data.</text>
</comment>
<dbReference type="SMART" id="SM00210">
    <property type="entry name" value="TSPN"/>
    <property type="match status" value="1"/>
</dbReference>
<feature type="region of interest" description="Disordered" evidence="6">
    <location>
        <begin position="230"/>
        <end position="263"/>
    </location>
</feature>
<feature type="compositionally biased region" description="Polar residues" evidence="6">
    <location>
        <begin position="424"/>
        <end position="439"/>
    </location>
</feature>
<evidence type="ECO:0000256" key="1">
    <source>
        <dbReference type="ARBA" id="ARBA00004498"/>
    </source>
</evidence>
<comment type="subcellular location">
    <subcellularLocation>
        <location evidence="1">Secreted</location>
        <location evidence="1">Extracellular space</location>
        <location evidence="1">Extracellular matrix</location>
    </subcellularLocation>
</comment>
<evidence type="ECO:0000313" key="9">
    <source>
        <dbReference type="EMBL" id="KAG7499802.1"/>
    </source>
</evidence>
<dbReference type="PANTHER" id="PTHR24023">
    <property type="entry name" value="COLLAGEN ALPHA"/>
    <property type="match status" value="1"/>
</dbReference>
<dbReference type="PANTHER" id="PTHR24023:SF1082">
    <property type="entry name" value="COLLAGEN TRIPLE HELIX REPEAT"/>
    <property type="match status" value="1"/>
</dbReference>
<keyword evidence="4" id="KW-0677">Repeat</keyword>
<evidence type="ECO:0000256" key="5">
    <source>
        <dbReference type="PROSITE-ProRule" id="PRU00122"/>
    </source>
</evidence>
<evidence type="ECO:0000256" key="2">
    <source>
        <dbReference type="ARBA" id="ARBA00022525"/>
    </source>
</evidence>
<feature type="region of interest" description="Disordered" evidence="6">
    <location>
        <begin position="840"/>
        <end position="867"/>
    </location>
</feature>
<dbReference type="InterPro" id="IPR048287">
    <property type="entry name" value="TSPN-like_N"/>
</dbReference>
<accession>A0AAV6R751</accession>
<feature type="chain" id="PRO_5043641668" description="Laminin G domain-containing protein" evidence="7">
    <location>
        <begin position="25"/>
        <end position="937"/>
    </location>
</feature>
<gene>
    <name evidence="9" type="ORF">JOB18_050051</name>
</gene>
<dbReference type="InterPro" id="IPR050149">
    <property type="entry name" value="Collagen_superfamily"/>
</dbReference>
<comment type="caution">
    <text evidence="5">Lacks conserved residue(s) required for the propagation of feature annotation.</text>
</comment>
<protein>
    <recommendedName>
        <fullName evidence="8">Laminin G domain-containing protein</fullName>
    </recommendedName>
</protein>
<dbReference type="PROSITE" id="PS50025">
    <property type="entry name" value="LAM_G_DOMAIN"/>
    <property type="match status" value="1"/>
</dbReference>
<evidence type="ECO:0000256" key="4">
    <source>
        <dbReference type="ARBA" id="ARBA00022737"/>
    </source>
</evidence>
<feature type="compositionally biased region" description="Low complexity" evidence="6">
    <location>
        <begin position="845"/>
        <end position="863"/>
    </location>
</feature>
<dbReference type="CDD" id="cd00110">
    <property type="entry name" value="LamG"/>
    <property type="match status" value="1"/>
</dbReference>
<proteinExistence type="predicted"/>
<dbReference type="GO" id="GO:0005615">
    <property type="term" value="C:extracellular space"/>
    <property type="evidence" value="ECO:0007669"/>
    <property type="project" value="TreeGrafter"/>
</dbReference>
<feature type="region of interest" description="Disordered" evidence="6">
    <location>
        <begin position="398"/>
        <end position="445"/>
    </location>
</feature>
<feature type="compositionally biased region" description="Gly residues" evidence="6">
    <location>
        <begin position="684"/>
        <end position="693"/>
    </location>
</feature>
<dbReference type="Pfam" id="PF01391">
    <property type="entry name" value="Collagen"/>
    <property type="match status" value="4"/>
</dbReference>
<sequence>MLLKWTFCVWWLVTSSSFASPAESREEEEGESGSGMMMTMTQQSDEVNVLQELSLQVSISSNVSMTAEDGQCPVLQVGQYSTLALPLHQLFTDRFPAEFSLLVQLQSPQREERSVFTALSRRGHVVLQLRISASAVVVAGTQRRHYEFPVSSLSDGKWHHVAVSVSAKQLAVYVDCSLLESVDWFYHGLGVSTDGLLMVGGVTEDSETTFEGRLKQLTFMMDDPGAARLHCSHHPPRCTEAPRSPRTSSSTSSSGGGSIIPEENVLLSSNDLEDLLSKPDDESLMSLRTNVFLRRGSSRGDGTMLSGPDRKGSVVRTDVFVVDEETDLLDPIFQNGDRRKLSRNGGNQKGKPEMSSKLLEENITTEKKTDSSGRTPSLFPGKPIDDIIDLDTAKKTSAGFPVLPRTPSYPRSSTDSRPGDYETRTVSPTDHIGKNNSSYFGRGVKHEDSERPAVVTVVSVEGDLVRSSDGKMYRLQKGPPGRTGPPGPEGCPGDPGLPGFKGDKGKMGLEGRPGKRGEPGPAGAAGLPTLYLWRNTGEEWAAFQQTNFYQLLRAGWPSQEGAAGPPGEMGKPGMRGPPGEPGDRGRPGIPGEMGEQGPRGPPGRAGAPGRAGENAEDGQPGSPGSPGSPGPWGHRGERGPKGEKGDEGLSGFMGPKGETGEPGEKGSPGSPGRPGPVGTPGPAGIRGGYGPEGPSGPDGEDGLDGPPGLPGLTGAPGFTGRVGAQGVNGSRGDVGPAGTVGLTGPQGPPGLEGQIGPPGLRGSHGRSGLIGALGPKGDPGPVGPVGARGDTGFEGPMGPPGEPGPMGFLGITGYRGPDGDKGDLGPKGNKGFQGAVGIRGPQGERGPTGFPGFQGTTGQPGPRGLEEDQIRSDLNSHHKPDQQISLSFSRITPDLPDLWGKHVLTFSANQKQTNTLPVRLCDAMFFSKRGKDLTPKT</sequence>
<dbReference type="AlphaFoldDB" id="A0AAV6R751"/>
<keyword evidence="2" id="KW-0964">Secreted</keyword>
<feature type="region of interest" description="Disordered" evidence="6">
    <location>
        <begin position="333"/>
        <end position="357"/>
    </location>
</feature>
<feature type="compositionally biased region" description="Basic and acidic residues" evidence="6">
    <location>
        <begin position="501"/>
        <end position="518"/>
    </location>
</feature>
<feature type="signal peptide" evidence="7">
    <location>
        <begin position="1"/>
        <end position="24"/>
    </location>
</feature>